<dbReference type="Proteomes" id="UP000283523">
    <property type="component" value="Unassembled WGS sequence"/>
</dbReference>
<dbReference type="InterPro" id="IPR024408">
    <property type="entry name" value="Muramidase"/>
</dbReference>
<dbReference type="OrthoDB" id="1523598at2"/>
<evidence type="ECO:0000259" key="1">
    <source>
        <dbReference type="Pfam" id="PF11860"/>
    </source>
</evidence>
<gene>
    <name evidence="2" type="ORF">DYU11_20110</name>
</gene>
<organism evidence="2 3">
    <name type="scientific">Fibrisoma montanum</name>
    <dbReference type="NCBI Taxonomy" id="2305895"/>
    <lineage>
        <taxon>Bacteria</taxon>
        <taxon>Pseudomonadati</taxon>
        <taxon>Bacteroidota</taxon>
        <taxon>Cytophagia</taxon>
        <taxon>Cytophagales</taxon>
        <taxon>Spirosomataceae</taxon>
        <taxon>Fibrisoma</taxon>
    </lineage>
</organism>
<dbReference type="Pfam" id="PF11860">
    <property type="entry name" value="Muramidase"/>
    <property type="match status" value="1"/>
</dbReference>
<keyword evidence="3" id="KW-1185">Reference proteome</keyword>
<evidence type="ECO:0000313" key="3">
    <source>
        <dbReference type="Proteomes" id="UP000283523"/>
    </source>
</evidence>
<feature type="domain" description="N-acetylmuramidase" evidence="1">
    <location>
        <begin position="23"/>
        <end position="188"/>
    </location>
</feature>
<dbReference type="EMBL" id="QXED01000006">
    <property type="protein sequence ID" value="RIV20358.1"/>
    <property type="molecule type" value="Genomic_DNA"/>
</dbReference>
<name>A0A418M3L6_9BACT</name>
<proteinExistence type="predicted"/>
<dbReference type="AlphaFoldDB" id="A0A418M3L6"/>
<dbReference type="RefSeq" id="WP_119669525.1">
    <property type="nucleotide sequence ID" value="NZ_QXED01000006.1"/>
</dbReference>
<sequence>MPTKQPLTAEDYELAAAILSTGVANIRAVCEVESGGRGFTVDGRCIIRFEPHLFSKYTKRVFDLSHPLLSFQPWQPGYPKGVDHSWKLFKEAAALNPNAAVMSTSWGAPQILGLNFAACGCANLGEFVQRMEHSEQEQLLMFCELLLDWGLADELQRRDWKTFARVYNGVGFRRNRYDEKLEAAYRKWGKVYPN</sequence>
<accession>A0A418M3L6</accession>
<protein>
    <submittedName>
        <fullName evidence="2">DUF3380 domain-containing protein</fullName>
    </submittedName>
</protein>
<evidence type="ECO:0000313" key="2">
    <source>
        <dbReference type="EMBL" id="RIV20358.1"/>
    </source>
</evidence>
<comment type="caution">
    <text evidence="2">The sequence shown here is derived from an EMBL/GenBank/DDBJ whole genome shotgun (WGS) entry which is preliminary data.</text>
</comment>
<reference evidence="2 3" key="1">
    <citation type="submission" date="2018-08" db="EMBL/GenBank/DDBJ databases">
        <title>Fibrisoma montanum sp. nov., isolated from Danxia mountain soil.</title>
        <authorList>
            <person name="Huang Y."/>
        </authorList>
    </citation>
    <scope>NUCLEOTIDE SEQUENCE [LARGE SCALE GENOMIC DNA]</scope>
    <source>
        <strain evidence="2 3">HYT19</strain>
    </source>
</reference>